<keyword evidence="12" id="KW-1185">Reference proteome</keyword>
<dbReference type="Gene3D" id="2.40.440.10">
    <property type="entry name" value="L,D-transpeptidase catalytic domain-like"/>
    <property type="match status" value="1"/>
</dbReference>
<evidence type="ECO:0000256" key="9">
    <source>
        <dbReference type="SAM" id="SignalP"/>
    </source>
</evidence>
<proteinExistence type="inferred from homology"/>
<evidence type="ECO:0000313" key="12">
    <source>
        <dbReference type="Proteomes" id="UP000298324"/>
    </source>
</evidence>
<evidence type="ECO:0000256" key="6">
    <source>
        <dbReference type="ARBA" id="ARBA00022984"/>
    </source>
</evidence>
<sequence length="444" mass="48642">MLRAAARSIFFMLSILLLFQQSAQADCRLVINKGTNQLALYENGCLVDVFPVATGRLPQYTPEGDWQVVVKLIYPSWRSPDGGPTIPGGIPENPLGPRWLGLNALGTGGSSYGVHGTNNPYSIGTYASAGCIRMYNKDILWLYDRVPVGSDVEIINSNEDLNSWKVFSKVLINGEEPDFAPHLGPIWDGSKTWLPVRPAAQALGYRMFWDESCNTLELANIDREVSLALGSRQVSVNNSVYATEDAPFLLEDTTFVPDYFFKLFLGVELLQDAENGVLSLQSPAGPWAGRLTRRQMTVTIDGRAIHLPESQPTLSDGKNLLVPVRPVCTAAGGIVKWNDPARTVDVMMRDKRVQIPENGSPALVNGAIAHEPSGIQIVRGTAYISLRFLSDIFGFITEVNDSSRVLNISTITAPTSFFRPTGSRPIPAAAWTIPGATAVFYRRR</sequence>
<feature type="chain" id="PRO_5021202611" evidence="9">
    <location>
        <begin position="26"/>
        <end position="444"/>
    </location>
</feature>
<keyword evidence="6 8" id="KW-0573">Peptidoglycan synthesis</keyword>
<dbReference type="Proteomes" id="UP000298324">
    <property type="component" value="Unassembled WGS sequence"/>
</dbReference>
<gene>
    <name evidence="11" type="primary">ykuD_3</name>
    <name evidence="11" type="ORF">Psch_03351</name>
</gene>
<dbReference type="PANTHER" id="PTHR30582:SF4">
    <property type="entry name" value="L,D-TRANSPEPTIDASE YQJB-RELATED"/>
    <property type="match status" value="1"/>
</dbReference>
<feature type="active site" description="Proton donor/acceptor" evidence="8">
    <location>
        <position position="115"/>
    </location>
</feature>
<feature type="domain" description="L,D-TPase catalytic" evidence="10">
    <location>
        <begin position="27"/>
        <end position="155"/>
    </location>
</feature>
<evidence type="ECO:0000256" key="8">
    <source>
        <dbReference type="PROSITE-ProRule" id="PRU01373"/>
    </source>
</evidence>
<dbReference type="GO" id="GO:0016740">
    <property type="term" value="F:transferase activity"/>
    <property type="evidence" value="ECO:0007669"/>
    <property type="project" value="UniProtKB-KW"/>
</dbReference>
<dbReference type="AlphaFoldDB" id="A0A4Y7R7H7"/>
<dbReference type="Pfam" id="PF03734">
    <property type="entry name" value="YkuD"/>
    <property type="match status" value="1"/>
</dbReference>
<evidence type="ECO:0000259" key="10">
    <source>
        <dbReference type="PROSITE" id="PS52029"/>
    </source>
</evidence>
<dbReference type="InterPro" id="IPR038063">
    <property type="entry name" value="Transpep_catalytic_dom"/>
</dbReference>
<dbReference type="GO" id="GO:0018104">
    <property type="term" value="P:peptidoglycan-protein cross-linking"/>
    <property type="evidence" value="ECO:0007669"/>
    <property type="project" value="TreeGrafter"/>
</dbReference>
<keyword evidence="5 8" id="KW-0133">Cell shape</keyword>
<reference evidence="11 12" key="1">
    <citation type="journal article" date="2018" name="Environ. Microbiol.">
        <title>Novel energy conservation strategies and behaviour of Pelotomaculum schinkii driving syntrophic propionate catabolism.</title>
        <authorList>
            <person name="Hidalgo-Ahumada C.A.P."/>
            <person name="Nobu M.K."/>
            <person name="Narihiro T."/>
            <person name="Tamaki H."/>
            <person name="Liu W.T."/>
            <person name="Kamagata Y."/>
            <person name="Stams A.J.M."/>
            <person name="Imachi H."/>
            <person name="Sousa D.Z."/>
        </authorList>
    </citation>
    <scope>NUCLEOTIDE SEQUENCE [LARGE SCALE GENOMIC DNA]</scope>
    <source>
        <strain evidence="11 12">HH</strain>
    </source>
</reference>
<name>A0A4Y7R7H7_9FIRM</name>
<evidence type="ECO:0000256" key="1">
    <source>
        <dbReference type="ARBA" id="ARBA00004752"/>
    </source>
</evidence>
<dbReference type="InterPro" id="IPR005490">
    <property type="entry name" value="LD_TPept_cat_dom"/>
</dbReference>
<comment type="caution">
    <text evidence="11">The sequence shown here is derived from an EMBL/GenBank/DDBJ whole genome shotgun (WGS) entry which is preliminary data.</text>
</comment>
<dbReference type="EMBL" id="QFGA01000003">
    <property type="protein sequence ID" value="TEB04591.1"/>
    <property type="molecule type" value="Genomic_DNA"/>
</dbReference>
<evidence type="ECO:0000256" key="7">
    <source>
        <dbReference type="ARBA" id="ARBA00023316"/>
    </source>
</evidence>
<dbReference type="PANTHER" id="PTHR30582">
    <property type="entry name" value="L,D-TRANSPEPTIDASE"/>
    <property type="match status" value="1"/>
</dbReference>
<evidence type="ECO:0000313" key="11">
    <source>
        <dbReference type="EMBL" id="TEB04591.1"/>
    </source>
</evidence>
<keyword evidence="4" id="KW-0378">Hydrolase</keyword>
<accession>A0A4Y7R7H7</accession>
<keyword evidence="7 8" id="KW-0961">Cell wall biogenesis/degradation</keyword>
<feature type="active site" description="Nucleophile" evidence="8">
    <location>
        <position position="131"/>
    </location>
</feature>
<feature type="signal peptide" evidence="9">
    <location>
        <begin position="1"/>
        <end position="25"/>
    </location>
</feature>
<dbReference type="SUPFAM" id="SSF55383">
    <property type="entry name" value="Copper amine oxidase, domain N"/>
    <property type="match status" value="2"/>
</dbReference>
<dbReference type="Gene3D" id="3.30.457.10">
    <property type="entry name" value="Copper amine oxidase-like, N-terminal domain"/>
    <property type="match status" value="2"/>
</dbReference>
<dbReference type="GO" id="GO:0071972">
    <property type="term" value="F:peptidoglycan L,D-transpeptidase activity"/>
    <property type="evidence" value="ECO:0007669"/>
    <property type="project" value="TreeGrafter"/>
</dbReference>
<dbReference type="GO" id="GO:0005576">
    <property type="term" value="C:extracellular region"/>
    <property type="evidence" value="ECO:0007669"/>
    <property type="project" value="TreeGrafter"/>
</dbReference>
<dbReference type="GO" id="GO:0008360">
    <property type="term" value="P:regulation of cell shape"/>
    <property type="evidence" value="ECO:0007669"/>
    <property type="project" value="UniProtKB-UniRule"/>
</dbReference>
<dbReference type="SUPFAM" id="SSF141523">
    <property type="entry name" value="L,D-transpeptidase catalytic domain-like"/>
    <property type="match status" value="1"/>
</dbReference>
<comment type="pathway">
    <text evidence="1 8">Cell wall biogenesis; peptidoglycan biosynthesis.</text>
</comment>
<dbReference type="EC" id="2.-.-.-" evidence="11"/>
<evidence type="ECO:0000256" key="3">
    <source>
        <dbReference type="ARBA" id="ARBA00022679"/>
    </source>
</evidence>
<protein>
    <submittedName>
        <fullName evidence="11">Putative L,D-transpeptidase YkuD</fullName>
        <ecNumber evidence="11">2.-.-.-</ecNumber>
    </submittedName>
</protein>
<dbReference type="RefSeq" id="WP_190258951.1">
    <property type="nucleotide sequence ID" value="NZ_QFGA01000003.1"/>
</dbReference>
<evidence type="ECO:0000256" key="4">
    <source>
        <dbReference type="ARBA" id="ARBA00022801"/>
    </source>
</evidence>
<keyword evidence="9" id="KW-0732">Signal</keyword>
<dbReference type="CDD" id="cd16913">
    <property type="entry name" value="YkuD_like"/>
    <property type="match status" value="1"/>
</dbReference>
<evidence type="ECO:0000256" key="2">
    <source>
        <dbReference type="ARBA" id="ARBA00005992"/>
    </source>
</evidence>
<dbReference type="InterPro" id="IPR012854">
    <property type="entry name" value="Cu_amine_oxidase-like_N"/>
</dbReference>
<evidence type="ECO:0000256" key="5">
    <source>
        <dbReference type="ARBA" id="ARBA00022960"/>
    </source>
</evidence>
<comment type="similarity">
    <text evidence="2">Belongs to the YkuD family.</text>
</comment>
<dbReference type="InterPro" id="IPR050979">
    <property type="entry name" value="LD-transpeptidase"/>
</dbReference>
<dbReference type="UniPathway" id="UPA00219"/>
<organism evidence="11 12">
    <name type="scientific">Pelotomaculum schinkii</name>
    <dbReference type="NCBI Taxonomy" id="78350"/>
    <lineage>
        <taxon>Bacteria</taxon>
        <taxon>Bacillati</taxon>
        <taxon>Bacillota</taxon>
        <taxon>Clostridia</taxon>
        <taxon>Eubacteriales</taxon>
        <taxon>Desulfotomaculaceae</taxon>
        <taxon>Pelotomaculum</taxon>
    </lineage>
</organism>
<keyword evidence="3 11" id="KW-0808">Transferase</keyword>
<dbReference type="PROSITE" id="PS52029">
    <property type="entry name" value="LD_TPASE"/>
    <property type="match status" value="1"/>
</dbReference>
<dbReference type="InterPro" id="IPR036582">
    <property type="entry name" value="Mao_N_sf"/>
</dbReference>
<dbReference type="GO" id="GO:0071555">
    <property type="term" value="P:cell wall organization"/>
    <property type="evidence" value="ECO:0007669"/>
    <property type="project" value="UniProtKB-UniRule"/>
</dbReference>
<dbReference type="Pfam" id="PF07833">
    <property type="entry name" value="Cu_amine_oxidN1"/>
    <property type="match status" value="2"/>
</dbReference>
<dbReference type="FunFam" id="2.40.440.10:FF:000003">
    <property type="entry name" value="L,D-transpeptidase YciB"/>
    <property type="match status" value="1"/>
</dbReference>